<dbReference type="SUPFAM" id="SSF50494">
    <property type="entry name" value="Trypsin-like serine proteases"/>
    <property type="match status" value="1"/>
</dbReference>
<evidence type="ECO:0000259" key="4">
    <source>
        <dbReference type="PROSITE" id="PS50240"/>
    </source>
</evidence>
<dbReference type="Pfam" id="PF00089">
    <property type="entry name" value="Trypsin"/>
    <property type="match status" value="1"/>
</dbReference>
<dbReference type="InterPro" id="IPR001314">
    <property type="entry name" value="Peptidase_S1A"/>
</dbReference>
<dbReference type="PANTHER" id="PTHR24253:SF174">
    <property type="entry name" value="PROSTASIN"/>
    <property type="match status" value="1"/>
</dbReference>
<keyword evidence="2" id="KW-0645">Protease</keyword>
<dbReference type="InterPro" id="IPR009003">
    <property type="entry name" value="Peptidase_S1_PA"/>
</dbReference>
<dbReference type="InterPro" id="IPR001254">
    <property type="entry name" value="Trypsin_dom"/>
</dbReference>
<keyword evidence="3" id="KW-0732">Signal</keyword>
<keyword evidence="2" id="KW-0720">Serine protease</keyword>
<dbReference type="FunFam" id="2.40.10.10:FF:000039">
    <property type="entry name" value="Brain-specific serine protease 4"/>
    <property type="match status" value="1"/>
</dbReference>
<name>A0A6I8SQA1_XENTR</name>
<dbReference type="PANTHER" id="PTHR24253">
    <property type="entry name" value="TRANSMEMBRANE PROTEASE SERINE"/>
    <property type="match status" value="1"/>
</dbReference>
<dbReference type="InterPro" id="IPR033116">
    <property type="entry name" value="TRYPSIN_SER"/>
</dbReference>
<dbReference type="GO" id="GO:0004252">
    <property type="term" value="F:serine-type endopeptidase activity"/>
    <property type="evidence" value="ECO:0007669"/>
    <property type="project" value="InterPro"/>
</dbReference>
<dbReference type="GeneTree" id="ENSGT00940000155138"/>
<dbReference type="Gene3D" id="2.40.10.10">
    <property type="entry name" value="Trypsin-like serine proteases"/>
    <property type="match status" value="2"/>
</dbReference>
<dbReference type="InterPro" id="IPR043504">
    <property type="entry name" value="Peptidase_S1_PA_chymotrypsin"/>
</dbReference>
<dbReference type="InterPro" id="IPR018114">
    <property type="entry name" value="TRYPSIN_HIS"/>
</dbReference>
<evidence type="ECO:0000256" key="1">
    <source>
        <dbReference type="ARBA" id="ARBA00023157"/>
    </source>
</evidence>
<dbReference type="FunCoup" id="A0A6I8SQA1">
    <property type="interactions" value="50"/>
</dbReference>
<dbReference type="PRINTS" id="PR00722">
    <property type="entry name" value="CHYMOTRYPSIN"/>
</dbReference>
<dbReference type="GO" id="GO:0006508">
    <property type="term" value="P:proteolysis"/>
    <property type="evidence" value="ECO:0007669"/>
    <property type="project" value="UniProtKB-KW"/>
</dbReference>
<reference evidence="5" key="1">
    <citation type="journal article" date="2010" name="Science">
        <title>The genome of the Western clawed frog Xenopus tropicalis.</title>
        <authorList>
            <person name="Hellsten U."/>
            <person name="Harland R.M."/>
            <person name="Gilchrist M.J."/>
            <person name="Hendrix D."/>
            <person name="Jurka J."/>
            <person name="Kapitonov V."/>
            <person name="Ovcharenko I."/>
            <person name="Putnam N.H."/>
            <person name="Shu S."/>
            <person name="Taher L."/>
            <person name="Blitz I.L."/>
            <person name="Blumberg B."/>
            <person name="Dichmann D.S."/>
            <person name="Dubchak I."/>
            <person name="Amaya E."/>
            <person name="Detter J.C."/>
            <person name="Fletcher R."/>
            <person name="Gerhard D.S."/>
            <person name="Goodstein D."/>
            <person name="Graves T."/>
            <person name="Grigoriev I.V."/>
            <person name="Grimwood J."/>
            <person name="Kawashima T."/>
            <person name="Lindquist E."/>
            <person name="Lucas S.M."/>
            <person name="Mead P.E."/>
            <person name="Mitros T."/>
            <person name="Ogino H."/>
            <person name="Ohta Y."/>
            <person name="Poliakov A.V."/>
            <person name="Pollet N."/>
            <person name="Robert J."/>
            <person name="Salamov A."/>
            <person name="Sater A.K."/>
            <person name="Schmutz J."/>
            <person name="Terry A."/>
            <person name="Vize P.D."/>
            <person name="Warren W.C."/>
            <person name="Wells D."/>
            <person name="Wills A."/>
            <person name="Wilson R.K."/>
            <person name="Zimmerman L.B."/>
            <person name="Zorn A.M."/>
            <person name="Grainger R."/>
            <person name="Grammer T."/>
            <person name="Khokha M.K."/>
            <person name="Richardson P.M."/>
            <person name="Rokhsar D.S."/>
        </authorList>
    </citation>
    <scope>NUCLEOTIDE SEQUENCE [LARGE SCALE GENOMIC DNA]</scope>
    <source>
        <strain evidence="5">Nigerian</strain>
    </source>
</reference>
<evidence type="ECO:0000256" key="3">
    <source>
        <dbReference type="SAM" id="SignalP"/>
    </source>
</evidence>
<evidence type="ECO:0000313" key="5">
    <source>
        <dbReference type="Ensembl" id="ENSXETP00000096967"/>
    </source>
</evidence>
<keyword evidence="1" id="KW-1015">Disulfide bond</keyword>
<reference evidence="5" key="2">
    <citation type="submission" date="2020-05" db="UniProtKB">
        <authorList>
            <consortium name="Ensembl"/>
        </authorList>
    </citation>
    <scope>IDENTIFICATION</scope>
</reference>
<dbReference type="Ensembl" id="ENSXETT00000080290">
    <property type="protein sequence ID" value="ENSXETP00000096967"/>
    <property type="gene ID" value="ENSXETG00000008526"/>
</dbReference>
<evidence type="ECO:0000256" key="2">
    <source>
        <dbReference type="RuleBase" id="RU363034"/>
    </source>
</evidence>
<dbReference type="PROSITE" id="PS00134">
    <property type="entry name" value="TRYPSIN_HIS"/>
    <property type="match status" value="1"/>
</dbReference>
<proteinExistence type="predicted"/>
<feature type="domain" description="Peptidase S1" evidence="4">
    <location>
        <begin position="40"/>
        <end position="286"/>
    </location>
</feature>
<protein>
    <recommendedName>
        <fullName evidence="4">Peptidase S1 domain-containing protein</fullName>
    </recommendedName>
</protein>
<dbReference type="AlphaFoldDB" id="A0A6I8SQA1"/>
<accession>A0A6I8SQA1</accession>
<keyword evidence="2" id="KW-0378">Hydrolase</keyword>
<dbReference type="PROSITE" id="PS50240">
    <property type="entry name" value="TRYPSIN_DOM"/>
    <property type="match status" value="1"/>
</dbReference>
<dbReference type="InParanoid" id="A0A6I8SQA1"/>
<sequence length="302" mass="32533">QPLFGCLAPPNRCALGSCLFCLPLVPALLVRCGRPTTTRIVGGQDTMPGEIPWQLSLRKLGLHICGGSLINNQWAISAAHCFTILLTLSKDLLNDYKVNLGAYQLSVPSGIFVDVAAVYVHPTFKGAGSIGDIALIKLANPVQFTDYIIPVCIPTQNVVFPDGMNCIVSGWGTINQQVSLPYPKTLQKVRVPIIGRASCDQMYHINNPTLPPYQSIIMWDMICAGYKAGRRGSCQGDSGGPLVCPWNGSWLLAGIVSWGFGCAQPNKPGVYTSVPAYSAWIQEYVPSLQLTQPQISALNNTG</sequence>
<dbReference type="SMART" id="SM00020">
    <property type="entry name" value="Tryp_SPc"/>
    <property type="match status" value="1"/>
</dbReference>
<organism evidence="5">
    <name type="scientific">Xenopus tropicalis</name>
    <name type="common">Western clawed frog</name>
    <name type="synonym">Silurana tropicalis</name>
    <dbReference type="NCBI Taxonomy" id="8364"/>
    <lineage>
        <taxon>Eukaryota</taxon>
        <taxon>Metazoa</taxon>
        <taxon>Chordata</taxon>
        <taxon>Craniata</taxon>
        <taxon>Vertebrata</taxon>
        <taxon>Euteleostomi</taxon>
        <taxon>Amphibia</taxon>
        <taxon>Batrachia</taxon>
        <taxon>Anura</taxon>
        <taxon>Pipoidea</taxon>
        <taxon>Pipidae</taxon>
        <taxon>Xenopodinae</taxon>
        <taxon>Xenopus</taxon>
        <taxon>Silurana</taxon>
    </lineage>
</organism>
<dbReference type="PROSITE" id="PS00135">
    <property type="entry name" value="TRYPSIN_SER"/>
    <property type="match status" value="1"/>
</dbReference>
<dbReference type="CDD" id="cd00190">
    <property type="entry name" value="Tryp_SPc"/>
    <property type="match status" value="1"/>
</dbReference>
<feature type="chain" id="PRO_5030156083" description="Peptidase S1 domain-containing protein" evidence="3">
    <location>
        <begin position="28"/>
        <end position="302"/>
    </location>
</feature>
<feature type="signal peptide" evidence="3">
    <location>
        <begin position="1"/>
        <end position="27"/>
    </location>
</feature>